<evidence type="ECO:0000313" key="3">
    <source>
        <dbReference type="Proteomes" id="UP001596203"/>
    </source>
</evidence>
<evidence type="ECO:0000259" key="1">
    <source>
        <dbReference type="Pfam" id="PF20229"/>
    </source>
</evidence>
<dbReference type="Pfam" id="PF20229">
    <property type="entry name" value="ChrB_N"/>
    <property type="match status" value="1"/>
</dbReference>
<gene>
    <name evidence="2" type="ORF">ACFP2T_35260</name>
</gene>
<reference evidence="3" key="1">
    <citation type="journal article" date="2019" name="Int. J. Syst. Evol. Microbiol.">
        <title>The Global Catalogue of Microorganisms (GCM) 10K type strain sequencing project: providing services to taxonomists for standard genome sequencing and annotation.</title>
        <authorList>
            <consortium name="The Broad Institute Genomics Platform"/>
            <consortium name="The Broad Institute Genome Sequencing Center for Infectious Disease"/>
            <person name="Wu L."/>
            <person name="Ma J."/>
        </authorList>
    </citation>
    <scope>NUCLEOTIDE SEQUENCE [LARGE SCALE GENOMIC DNA]</scope>
    <source>
        <strain evidence="3">ZS-35-S2</strain>
    </source>
</reference>
<dbReference type="Proteomes" id="UP001596203">
    <property type="component" value="Unassembled WGS sequence"/>
</dbReference>
<sequence>MRDVRSGSGPVGEWVLLAYRVPREPSTPRIAIWRKLKNLGVAQLGDGLVALPADARTREQLEWTADDVLAAGGTASVWLARPGSAAAEKDLAAQMAAARAGEYTAVTAAAHTSENLTGAARVAVVRKLRNELRRIGRRDFFPPAERDAAHAAVRHLAETGTDVARAMTNVDAAQGLP</sequence>
<keyword evidence="3" id="KW-1185">Reference proteome</keyword>
<protein>
    <submittedName>
        <fullName evidence="2">Chromate resistance protein ChrB</fullName>
    </submittedName>
</protein>
<dbReference type="InterPro" id="IPR046858">
    <property type="entry name" value="ChrB_N"/>
</dbReference>
<evidence type="ECO:0000313" key="2">
    <source>
        <dbReference type="EMBL" id="MFC6021416.1"/>
    </source>
</evidence>
<proteinExistence type="predicted"/>
<accession>A0ABW1KI31</accession>
<dbReference type="EMBL" id="JBHSPR010000042">
    <property type="protein sequence ID" value="MFC6021416.1"/>
    <property type="molecule type" value="Genomic_DNA"/>
</dbReference>
<feature type="domain" description="ChrB N-terminal" evidence="1">
    <location>
        <begin position="29"/>
        <end position="109"/>
    </location>
</feature>
<organism evidence="2 3">
    <name type="scientific">Plantactinospora solaniradicis</name>
    <dbReference type="NCBI Taxonomy" id="1723736"/>
    <lineage>
        <taxon>Bacteria</taxon>
        <taxon>Bacillati</taxon>
        <taxon>Actinomycetota</taxon>
        <taxon>Actinomycetes</taxon>
        <taxon>Micromonosporales</taxon>
        <taxon>Micromonosporaceae</taxon>
        <taxon>Plantactinospora</taxon>
    </lineage>
</organism>
<name>A0ABW1KI31_9ACTN</name>
<dbReference type="RefSeq" id="WP_377429557.1">
    <property type="nucleotide sequence ID" value="NZ_JBHSPR010000042.1"/>
</dbReference>
<comment type="caution">
    <text evidence="2">The sequence shown here is derived from an EMBL/GenBank/DDBJ whole genome shotgun (WGS) entry which is preliminary data.</text>
</comment>